<dbReference type="SMART" id="SM00091">
    <property type="entry name" value="PAS"/>
    <property type="match status" value="1"/>
</dbReference>
<protein>
    <submittedName>
        <fullName evidence="4">PAS domain S-box-containing protein/diguanylate cyclase (GGDEF) domain-containing protein</fullName>
    </submittedName>
</protein>
<evidence type="ECO:0000259" key="2">
    <source>
        <dbReference type="PROSITE" id="PS50113"/>
    </source>
</evidence>
<dbReference type="PANTHER" id="PTHR44757">
    <property type="entry name" value="DIGUANYLATE CYCLASE DGCP"/>
    <property type="match status" value="1"/>
</dbReference>
<evidence type="ECO:0000313" key="5">
    <source>
        <dbReference type="Proteomes" id="UP000199416"/>
    </source>
</evidence>
<dbReference type="InterPro" id="IPR043128">
    <property type="entry name" value="Rev_trsase/Diguanyl_cyclase"/>
</dbReference>
<proteinExistence type="predicted"/>
<reference evidence="5" key="1">
    <citation type="submission" date="2016-10" db="EMBL/GenBank/DDBJ databases">
        <authorList>
            <person name="Varghese N."/>
            <person name="Submissions S."/>
        </authorList>
    </citation>
    <scope>NUCLEOTIDE SEQUENCE [LARGE SCALE GENOMIC DNA]</scope>
    <source>
        <strain evidence="5">DSM 45421</strain>
    </source>
</reference>
<dbReference type="PROSITE" id="PS50113">
    <property type="entry name" value="PAC"/>
    <property type="match status" value="1"/>
</dbReference>
<dbReference type="NCBIfam" id="TIGR00229">
    <property type="entry name" value="sensory_box"/>
    <property type="match status" value="1"/>
</dbReference>
<dbReference type="Proteomes" id="UP000199416">
    <property type="component" value="Unassembled WGS sequence"/>
</dbReference>
<dbReference type="Pfam" id="PF08448">
    <property type="entry name" value="PAS_4"/>
    <property type="match status" value="1"/>
</dbReference>
<keyword evidence="5" id="KW-1185">Reference proteome</keyword>
<dbReference type="PROSITE" id="PS50112">
    <property type="entry name" value="PAS"/>
    <property type="match status" value="1"/>
</dbReference>
<accession>A0A1G6U178</accession>
<dbReference type="PROSITE" id="PS50887">
    <property type="entry name" value="GGDEF"/>
    <property type="match status" value="1"/>
</dbReference>
<dbReference type="Gene3D" id="3.30.450.20">
    <property type="entry name" value="PAS domain"/>
    <property type="match status" value="1"/>
</dbReference>
<dbReference type="FunFam" id="3.30.70.270:FF:000001">
    <property type="entry name" value="Diguanylate cyclase domain protein"/>
    <property type="match status" value="1"/>
</dbReference>
<gene>
    <name evidence="4" type="ORF">SAMN05660690_4007</name>
</gene>
<dbReference type="InterPro" id="IPR013656">
    <property type="entry name" value="PAS_4"/>
</dbReference>
<dbReference type="InterPro" id="IPR001610">
    <property type="entry name" value="PAC"/>
</dbReference>
<dbReference type="Pfam" id="PF00990">
    <property type="entry name" value="GGDEF"/>
    <property type="match status" value="1"/>
</dbReference>
<dbReference type="Gene3D" id="3.30.70.270">
    <property type="match status" value="1"/>
</dbReference>
<evidence type="ECO:0000313" key="4">
    <source>
        <dbReference type="EMBL" id="SDD35098.1"/>
    </source>
</evidence>
<name>A0A1G6U178_9ACTN</name>
<dbReference type="InterPro" id="IPR000014">
    <property type="entry name" value="PAS"/>
</dbReference>
<dbReference type="AlphaFoldDB" id="A0A1G6U178"/>
<dbReference type="InterPro" id="IPR035965">
    <property type="entry name" value="PAS-like_dom_sf"/>
</dbReference>
<dbReference type="InterPro" id="IPR000160">
    <property type="entry name" value="GGDEF_dom"/>
</dbReference>
<dbReference type="SMART" id="SM00267">
    <property type="entry name" value="GGDEF"/>
    <property type="match status" value="1"/>
</dbReference>
<dbReference type="EMBL" id="FMZF01000007">
    <property type="protein sequence ID" value="SDD35098.1"/>
    <property type="molecule type" value="Genomic_DNA"/>
</dbReference>
<feature type="domain" description="GGDEF" evidence="3">
    <location>
        <begin position="178"/>
        <end position="305"/>
    </location>
</feature>
<dbReference type="PANTHER" id="PTHR44757:SF2">
    <property type="entry name" value="BIOFILM ARCHITECTURE MAINTENANCE PROTEIN MBAA"/>
    <property type="match status" value="1"/>
</dbReference>
<dbReference type="InterPro" id="IPR000700">
    <property type="entry name" value="PAS-assoc_C"/>
</dbReference>
<dbReference type="CDD" id="cd00130">
    <property type="entry name" value="PAS"/>
    <property type="match status" value="1"/>
</dbReference>
<feature type="domain" description="PAC" evidence="2">
    <location>
        <begin position="97"/>
        <end position="146"/>
    </location>
</feature>
<dbReference type="NCBIfam" id="TIGR00254">
    <property type="entry name" value="GGDEF"/>
    <property type="match status" value="1"/>
</dbReference>
<evidence type="ECO:0000259" key="3">
    <source>
        <dbReference type="PROSITE" id="PS50887"/>
    </source>
</evidence>
<dbReference type="InterPro" id="IPR029787">
    <property type="entry name" value="Nucleotide_cyclase"/>
</dbReference>
<dbReference type="CDD" id="cd01949">
    <property type="entry name" value="GGDEF"/>
    <property type="match status" value="1"/>
</dbReference>
<dbReference type="SUPFAM" id="SSF55785">
    <property type="entry name" value="PYP-like sensor domain (PAS domain)"/>
    <property type="match status" value="1"/>
</dbReference>
<dbReference type="InterPro" id="IPR052155">
    <property type="entry name" value="Biofilm_reg_signaling"/>
</dbReference>
<dbReference type="STRING" id="1190417.SAMN05660690_4007"/>
<dbReference type="SMART" id="SM00086">
    <property type="entry name" value="PAC"/>
    <property type="match status" value="1"/>
</dbReference>
<dbReference type="OrthoDB" id="23692at2"/>
<organism evidence="4 5">
    <name type="scientific">Geodermatophilus telluris</name>
    <dbReference type="NCBI Taxonomy" id="1190417"/>
    <lineage>
        <taxon>Bacteria</taxon>
        <taxon>Bacillati</taxon>
        <taxon>Actinomycetota</taxon>
        <taxon>Actinomycetes</taxon>
        <taxon>Geodermatophilales</taxon>
        <taxon>Geodermatophilaceae</taxon>
        <taxon>Geodermatophilus</taxon>
    </lineage>
</organism>
<evidence type="ECO:0000259" key="1">
    <source>
        <dbReference type="PROSITE" id="PS50112"/>
    </source>
</evidence>
<sequence>MISVSVGEDWRCTVFDVEAGGSRPRADLDSAFTHSPMGVALGTPSGELLAANAVLGELVGVPAEQLRGATVFAYTHPEDVPGARAVCRELRERRGRVRYECRVQRPDGGVVPVQVTTSWVDGDPPHLVLVVEDVTERKELEERLLHLSAHDPLTGLPNRLLFHDRLRHALERGHREHTPTCVLVLDLDGFKAVNDEHGHHTGDAVLVAVADRLSGVLRASDTAARLGGDEFAVVCENTERADAEHLAARLREGMPGTLTVGGTTVRVGLSIGIGSVDAGTEPGQAEEAVVRQADAAMYADKASRR</sequence>
<feature type="domain" description="PAS" evidence="1">
    <location>
        <begin position="45"/>
        <end position="94"/>
    </location>
</feature>
<dbReference type="SUPFAM" id="SSF55073">
    <property type="entry name" value="Nucleotide cyclase"/>
    <property type="match status" value="1"/>
</dbReference>